<dbReference type="SUPFAM" id="SSF53218">
    <property type="entry name" value="Molybdenum cofactor biosynthesis proteins"/>
    <property type="match status" value="1"/>
</dbReference>
<dbReference type="InterPro" id="IPR050101">
    <property type="entry name" value="CinA"/>
</dbReference>
<dbReference type="SMART" id="SM00852">
    <property type="entry name" value="MoCF_biosynth"/>
    <property type="match status" value="1"/>
</dbReference>
<gene>
    <name evidence="1" type="primary">cinA</name>
    <name evidence="3" type="ORF">E7512_02220</name>
</gene>
<dbReference type="InterPro" id="IPR001453">
    <property type="entry name" value="MoaB/Mog_dom"/>
</dbReference>
<protein>
    <recommendedName>
        <fullName evidence="1">Putative competence-damage inducible protein</fullName>
    </recommendedName>
</protein>
<dbReference type="InterPro" id="IPR036653">
    <property type="entry name" value="CinA-like_C"/>
</dbReference>
<comment type="similarity">
    <text evidence="1">Belongs to the CinA family.</text>
</comment>
<dbReference type="NCBIfam" id="NF001813">
    <property type="entry name" value="PRK00549.1"/>
    <property type="match status" value="1"/>
</dbReference>
<feature type="domain" description="MoaB/Mog" evidence="2">
    <location>
        <begin position="4"/>
        <end position="169"/>
    </location>
</feature>
<evidence type="ECO:0000313" key="3">
    <source>
        <dbReference type="EMBL" id="MBE6832395.1"/>
    </source>
</evidence>
<dbReference type="NCBIfam" id="TIGR00199">
    <property type="entry name" value="PncC_domain"/>
    <property type="match status" value="1"/>
</dbReference>
<dbReference type="InterPro" id="IPR041424">
    <property type="entry name" value="CinA_KH"/>
</dbReference>
<evidence type="ECO:0000313" key="4">
    <source>
        <dbReference type="Proteomes" id="UP000754750"/>
    </source>
</evidence>
<dbReference type="Gene3D" id="3.30.70.2860">
    <property type="match status" value="1"/>
</dbReference>
<dbReference type="SUPFAM" id="SSF142433">
    <property type="entry name" value="CinA-like"/>
    <property type="match status" value="1"/>
</dbReference>
<reference evidence="3" key="1">
    <citation type="submission" date="2019-04" db="EMBL/GenBank/DDBJ databases">
        <title>Evolution of Biomass-Degrading Anaerobic Consortia Revealed by Metagenomics.</title>
        <authorList>
            <person name="Peng X."/>
        </authorList>
    </citation>
    <scope>NUCLEOTIDE SEQUENCE</scope>
    <source>
        <strain evidence="3">SIG551</strain>
    </source>
</reference>
<evidence type="ECO:0000256" key="1">
    <source>
        <dbReference type="HAMAP-Rule" id="MF_00226"/>
    </source>
</evidence>
<dbReference type="InterPro" id="IPR008136">
    <property type="entry name" value="CinA_C"/>
</dbReference>
<dbReference type="CDD" id="cd00885">
    <property type="entry name" value="cinA"/>
    <property type="match status" value="1"/>
</dbReference>
<dbReference type="RefSeq" id="WP_020073971.1">
    <property type="nucleotide sequence ID" value="NZ_JBKWRC010000001.1"/>
</dbReference>
<dbReference type="PANTHER" id="PTHR13939:SF0">
    <property type="entry name" value="NMN AMIDOHYDROLASE-LIKE PROTEIN YFAY"/>
    <property type="match status" value="1"/>
</dbReference>
<accession>A0A928Q402</accession>
<dbReference type="Pfam" id="PF00994">
    <property type="entry name" value="MoCF_biosynth"/>
    <property type="match status" value="1"/>
</dbReference>
<name>A0A928Q402_9FIRM</name>
<dbReference type="AlphaFoldDB" id="A0A928Q402"/>
<dbReference type="NCBIfam" id="TIGR00200">
    <property type="entry name" value="cinA_nterm"/>
    <property type="match status" value="1"/>
</dbReference>
<comment type="caution">
    <text evidence="3">The sequence shown here is derived from an EMBL/GenBank/DDBJ whole genome shotgun (WGS) entry which is preliminary data.</text>
</comment>
<sequence length="414" mass="44685">MKAEIISVGTELLLGQVINTDASYVARALSELGIDMMFSCTVGDNNGRLKEALTRALERSDLVITTGGLGPTEDDLTKETIAECAGAPLVLHEESMERLKEHFNGRHMGQNQIKQAMLPQGATVLPNDRGTAPGCAVETKEGKIIMMFPGPPSELIPMLHSYGIPFLMKRENASIFSMNVHVFGQGEGAVAEMLSDMTDASNPTVATYAKEGEMYVRVTAKAENAQKAEEMCRPVAERIRERIGDCVYGINVDSLEQLAVNLLSERKMTIATAESCSGGLLAKRITDIPGSSQVFEMGAVTYANRIKTLLLGVPEELLEKHGAVSEEVAAAMAEGVREKAGSDIGIGITGIAGPDGGTEEKPVGLIYVGLSDQAGTVVRKVKVFSQRRPRSYYRYTAASFALDMVRRRLEELPL</sequence>
<dbReference type="EMBL" id="SVNY01000001">
    <property type="protein sequence ID" value="MBE6832395.1"/>
    <property type="molecule type" value="Genomic_DNA"/>
</dbReference>
<organism evidence="3 4">
    <name type="scientific">Faecalispora sporosphaeroides</name>
    <dbReference type="NCBI Taxonomy" id="1549"/>
    <lineage>
        <taxon>Bacteria</taxon>
        <taxon>Bacillati</taxon>
        <taxon>Bacillota</taxon>
        <taxon>Clostridia</taxon>
        <taxon>Eubacteriales</taxon>
        <taxon>Oscillospiraceae</taxon>
        <taxon>Faecalispora</taxon>
    </lineage>
</organism>
<dbReference type="InterPro" id="IPR008135">
    <property type="entry name" value="Competence-induced_CinA"/>
</dbReference>
<dbReference type="NCBIfam" id="TIGR00177">
    <property type="entry name" value="molyb_syn"/>
    <property type="match status" value="1"/>
</dbReference>
<dbReference type="Gene3D" id="3.40.980.10">
    <property type="entry name" value="MoaB/Mog-like domain"/>
    <property type="match status" value="1"/>
</dbReference>
<dbReference type="Proteomes" id="UP000754750">
    <property type="component" value="Unassembled WGS sequence"/>
</dbReference>
<dbReference type="Pfam" id="PF02464">
    <property type="entry name" value="CinA"/>
    <property type="match status" value="1"/>
</dbReference>
<dbReference type="Gene3D" id="3.90.950.20">
    <property type="entry name" value="CinA-like"/>
    <property type="match status" value="1"/>
</dbReference>
<dbReference type="PIRSF" id="PIRSF006728">
    <property type="entry name" value="CinA"/>
    <property type="match status" value="1"/>
</dbReference>
<dbReference type="InterPro" id="IPR036425">
    <property type="entry name" value="MoaB/Mog-like_dom_sf"/>
</dbReference>
<dbReference type="Pfam" id="PF18146">
    <property type="entry name" value="CinA_KH"/>
    <property type="match status" value="1"/>
</dbReference>
<dbReference type="HAMAP" id="MF_00226_B">
    <property type="entry name" value="CinA_B"/>
    <property type="match status" value="1"/>
</dbReference>
<evidence type="ECO:0000259" key="2">
    <source>
        <dbReference type="SMART" id="SM00852"/>
    </source>
</evidence>
<dbReference type="PANTHER" id="PTHR13939">
    <property type="entry name" value="NICOTINAMIDE-NUCLEOTIDE AMIDOHYDROLASE PNCC"/>
    <property type="match status" value="1"/>
</dbReference>
<proteinExistence type="inferred from homology"/>